<evidence type="ECO:0000256" key="1">
    <source>
        <dbReference type="ARBA" id="ARBA00022670"/>
    </source>
</evidence>
<dbReference type="InterPro" id="IPR009003">
    <property type="entry name" value="Peptidase_S1_PA"/>
</dbReference>
<dbReference type="Pfam" id="PF13365">
    <property type="entry name" value="Trypsin_2"/>
    <property type="match status" value="1"/>
</dbReference>
<dbReference type="Proteomes" id="UP001284601">
    <property type="component" value="Unassembled WGS sequence"/>
</dbReference>
<dbReference type="SMART" id="SM00228">
    <property type="entry name" value="PDZ"/>
    <property type="match status" value="1"/>
</dbReference>
<dbReference type="InterPro" id="IPR001940">
    <property type="entry name" value="Peptidase_S1C"/>
</dbReference>
<protein>
    <submittedName>
        <fullName evidence="4">Trypsin-like peptidase domain-containing protein</fullName>
    </submittedName>
</protein>
<keyword evidence="5" id="KW-1185">Reference proteome</keyword>
<dbReference type="SUPFAM" id="SSF50156">
    <property type="entry name" value="PDZ domain-like"/>
    <property type="match status" value="1"/>
</dbReference>
<dbReference type="PRINTS" id="PR00834">
    <property type="entry name" value="PROTEASES2C"/>
</dbReference>
<reference evidence="4 5" key="2">
    <citation type="submission" date="2023-10" db="EMBL/GenBank/DDBJ databases">
        <authorList>
            <person name="Han X.F."/>
        </authorList>
    </citation>
    <scope>NUCLEOTIDE SEQUENCE [LARGE SCALE GENOMIC DNA]</scope>
    <source>
        <strain evidence="4 5">KCTC 39840</strain>
    </source>
</reference>
<dbReference type="InterPro" id="IPR001478">
    <property type="entry name" value="PDZ"/>
</dbReference>
<dbReference type="EMBL" id="JAWSTH010000044">
    <property type="protein sequence ID" value="MDW5595971.1"/>
    <property type="molecule type" value="Genomic_DNA"/>
</dbReference>
<evidence type="ECO:0000313" key="4">
    <source>
        <dbReference type="EMBL" id="MDW5595971.1"/>
    </source>
</evidence>
<organism evidence="4 5">
    <name type="scientific">Conexibacter stalactiti</name>
    <dbReference type="NCBI Taxonomy" id="1940611"/>
    <lineage>
        <taxon>Bacteria</taxon>
        <taxon>Bacillati</taxon>
        <taxon>Actinomycetota</taxon>
        <taxon>Thermoleophilia</taxon>
        <taxon>Solirubrobacterales</taxon>
        <taxon>Conexibacteraceae</taxon>
        <taxon>Conexibacter</taxon>
    </lineage>
</organism>
<sequence length="384" mass="39615">MRALVRSPFVTALAGGAIVAVALLALGVAGRERTTTTVIEQARVAGGLAGTAADQRWMMSAHEVYERDAPGVVYVHADPRTGSATTGTGFVIDRDGHLLTNSHVVGDARTVKIRFGEDRTVVARVLGRDVSSDLALLKVDPDAVDLHPLTLGDSSDCRVGDPVIAIGNPYGLERTLTTGVVSALQRQLRAPNGFTIQHVIQTDTPIGAGNSGGPLIDAGGRVVGITSQIAADGSSGTTDISFAIPINTVKDRLTELKETGGVVHPYIGISAITLDDRLASLRLPVKRGVLVQSVHPGGPAAAAGVSGGTIESQVEGEAVLLGGDVITALDGRTVRSMGQLTRAIADRKPGDEIKLGILRNGESLQLVITLGKAPGEAPADDETP</sequence>
<dbReference type="InterPro" id="IPR036034">
    <property type="entry name" value="PDZ_sf"/>
</dbReference>
<keyword evidence="2" id="KW-0378">Hydrolase</keyword>
<dbReference type="PROSITE" id="PS50106">
    <property type="entry name" value="PDZ"/>
    <property type="match status" value="1"/>
</dbReference>
<dbReference type="PANTHER" id="PTHR43343">
    <property type="entry name" value="PEPTIDASE S12"/>
    <property type="match status" value="1"/>
</dbReference>
<evidence type="ECO:0000313" key="5">
    <source>
        <dbReference type="Proteomes" id="UP001284601"/>
    </source>
</evidence>
<dbReference type="RefSeq" id="WP_318598318.1">
    <property type="nucleotide sequence ID" value="NZ_JAWSTH010000044.1"/>
</dbReference>
<dbReference type="Gene3D" id="2.40.10.120">
    <property type="match status" value="1"/>
</dbReference>
<evidence type="ECO:0000256" key="2">
    <source>
        <dbReference type="ARBA" id="ARBA00022801"/>
    </source>
</evidence>
<proteinExistence type="predicted"/>
<evidence type="ECO:0000259" key="3">
    <source>
        <dbReference type="PROSITE" id="PS50106"/>
    </source>
</evidence>
<comment type="caution">
    <text evidence="4">The sequence shown here is derived from an EMBL/GenBank/DDBJ whole genome shotgun (WGS) entry which is preliminary data.</text>
</comment>
<name>A0ABU4HRN4_9ACTN</name>
<accession>A0ABU4HRN4</accession>
<keyword evidence="1" id="KW-0645">Protease</keyword>
<dbReference type="Pfam" id="PF13180">
    <property type="entry name" value="PDZ_2"/>
    <property type="match status" value="1"/>
</dbReference>
<dbReference type="Gene3D" id="2.30.42.10">
    <property type="match status" value="1"/>
</dbReference>
<dbReference type="SUPFAM" id="SSF50494">
    <property type="entry name" value="Trypsin-like serine proteases"/>
    <property type="match status" value="1"/>
</dbReference>
<dbReference type="PANTHER" id="PTHR43343:SF3">
    <property type="entry name" value="PROTEASE DO-LIKE 8, CHLOROPLASTIC"/>
    <property type="match status" value="1"/>
</dbReference>
<dbReference type="InterPro" id="IPR051201">
    <property type="entry name" value="Chloro_Bact_Ser_Proteases"/>
</dbReference>
<reference evidence="5" key="1">
    <citation type="submission" date="2023-07" db="EMBL/GenBank/DDBJ databases">
        <title>Conexibacter stalactiti sp. nov., isolated from stalactites in a lava cave and emended description of the genus Conexibacter.</title>
        <authorList>
            <person name="Lee S.D."/>
        </authorList>
    </citation>
    <scope>NUCLEOTIDE SEQUENCE [LARGE SCALE GENOMIC DNA]</scope>
    <source>
        <strain evidence="5">KCTC 39840</strain>
    </source>
</reference>
<gene>
    <name evidence="4" type="ORF">R7226_16600</name>
</gene>
<feature type="domain" description="PDZ" evidence="3">
    <location>
        <begin position="252"/>
        <end position="361"/>
    </location>
</feature>